<dbReference type="AlphaFoldDB" id="A0A9Q0NC66"/>
<evidence type="ECO:0000313" key="2">
    <source>
        <dbReference type="Proteomes" id="UP001151699"/>
    </source>
</evidence>
<dbReference type="EMBL" id="WJQU01000001">
    <property type="protein sequence ID" value="KAJ6647613.1"/>
    <property type="molecule type" value="Genomic_DNA"/>
</dbReference>
<keyword evidence="2" id="KW-1185">Reference proteome</keyword>
<sequence>MIKIIAPKQARNSNHVNYIVYFKKGEEPYRIQRTGPTQCSRCQRPSHGARHCLTKCPRFTETQKKAEEVSAKGGTSIDLAVAAKCCRSSWSLRF</sequence>
<name>A0A9Q0NC66_9DIPT</name>
<proteinExistence type="predicted"/>
<organism evidence="1 2">
    <name type="scientific">Pseudolycoriella hygida</name>
    <dbReference type="NCBI Taxonomy" id="35572"/>
    <lineage>
        <taxon>Eukaryota</taxon>
        <taxon>Metazoa</taxon>
        <taxon>Ecdysozoa</taxon>
        <taxon>Arthropoda</taxon>
        <taxon>Hexapoda</taxon>
        <taxon>Insecta</taxon>
        <taxon>Pterygota</taxon>
        <taxon>Neoptera</taxon>
        <taxon>Endopterygota</taxon>
        <taxon>Diptera</taxon>
        <taxon>Nematocera</taxon>
        <taxon>Sciaroidea</taxon>
        <taxon>Sciaridae</taxon>
        <taxon>Pseudolycoriella</taxon>
    </lineage>
</organism>
<reference evidence="1" key="1">
    <citation type="submission" date="2022-07" db="EMBL/GenBank/DDBJ databases">
        <authorList>
            <person name="Trinca V."/>
            <person name="Uliana J.V.C."/>
            <person name="Torres T.T."/>
            <person name="Ward R.J."/>
            <person name="Monesi N."/>
        </authorList>
    </citation>
    <scope>NUCLEOTIDE SEQUENCE</scope>
    <source>
        <strain evidence="1">HSMRA1968</strain>
        <tissue evidence="1">Whole embryos</tissue>
    </source>
</reference>
<comment type="caution">
    <text evidence="1">The sequence shown here is derived from an EMBL/GenBank/DDBJ whole genome shotgun (WGS) entry which is preliminary data.</text>
</comment>
<evidence type="ECO:0000313" key="1">
    <source>
        <dbReference type="EMBL" id="KAJ6647613.1"/>
    </source>
</evidence>
<protein>
    <submittedName>
        <fullName evidence="1">Uncharacterized protein</fullName>
    </submittedName>
</protein>
<accession>A0A9Q0NC66</accession>
<gene>
    <name evidence="1" type="ORF">Bhyg_02836</name>
</gene>
<dbReference type="Proteomes" id="UP001151699">
    <property type="component" value="Chromosome A"/>
</dbReference>